<dbReference type="Proteomes" id="UP000014760">
    <property type="component" value="Unassembled WGS sequence"/>
</dbReference>
<proteinExistence type="predicted"/>
<dbReference type="CDD" id="cd04508">
    <property type="entry name" value="Tudor_SF"/>
    <property type="match status" value="1"/>
</dbReference>
<dbReference type="EnsemblMetazoa" id="CapteT198118">
    <property type="protein sequence ID" value="CapteP198118"/>
    <property type="gene ID" value="CapteG198118"/>
</dbReference>
<organism evidence="1 2">
    <name type="scientific">Capitella teleta</name>
    <name type="common">Polychaete worm</name>
    <dbReference type="NCBI Taxonomy" id="283909"/>
    <lineage>
        <taxon>Eukaryota</taxon>
        <taxon>Metazoa</taxon>
        <taxon>Spiralia</taxon>
        <taxon>Lophotrochozoa</taxon>
        <taxon>Annelida</taxon>
        <taxon>Polychaeta</taxon>
        <taxon>Sedentaria</taxon>
        <taxon>Scolecida</taxon>
        <taxon>Capitellidae</taxon>
        <taxon>Capitella</taxon>
    </lineage>
</organism>
<evidence type="ECO:0000313" key="2">
    <source>
        <dbReference type="Proteomes" id="UP000014760"/>
    </source>
</evidence>
<protein>
    <submittedName>
        <fullName evidence="1">Uncharacterized protein</fullName>
    </submittedName>
</protein>
<dbReference type="HOGENOM" id="CLU_1031521_0_0_1"/>
<reference evidence="2" key="2">
    <citation type="journal article" date="2013" name="Nature">
        <title>Insights into bilaterian evolution from three spiralian genomes.</title>
        <authorList>
            <person name="Simakov O."/>
            <person name="Marletaz F."/>
            <person name="Cho S.J."/>
            <person name="Edsinger-Gonzales E."/>
            <person name="Havlak P."/>
            <person name="Hellsten U."/>
            <person name="Kuo D.H."/>
            <person name="Larsson T."/>
            <person name="Lv J."/>
            <person name="Arendt D."/>
            <person name="Savage R."/>
            <person name="Osoegawa K."/>
            <person name="de Jong P."/>
            <person name="Grimwood J."/>
            <person name="Chapman J.A."/>
            <person name="Shapiro H."/>
            <person name="Aerts A."/>
            <person name="Otillar R.P."/>
            <person name="Terry A.Y."/>
            <person name="Boore J.L."/>
            <person name="Grigoriev I.V."/>
            <person name="Lindberg D.R."/>
            <person name="Seaver E.C."/>
            <person name="Weisblat D.A."/>
            <person name="Putnam N.H."/>
            <person name="Rokhsar D.S."/>
        </authorList>
    </citation>
    <scope>NUCLEOTIDE SEQUENCE</scope>
    <source>
        <strain evidence="2">I ESC-2004</strain>
    </source>
</reference>
<dbReference type="AlphaFoldDB" id="X1ZYB0"/>
<name>X1ZYB0_CAPTE</name>
<dbReference type="EMBL" id="AMQN01000161">
    <property type="status" value="NOT_ANNOTATED_CDS"/>
    <property type="molecule type" value="Genomic_DNA"/>
</dbReference>
<sequence length="270" mass="31490">MGFYGSTQSDSSIFDRYIYMYGQACKINKLTPLKPKLRIVANILRSLKSEAEASPITNYYFLNLRSRIADGIKEISRYEAFWRAEIDPSFIISSIFFYVTSFSLKPEKKTTPYILRVIRILVEFHIRCLVVFAVVIRTQEEPFCGDVSMNVRNYWTYCVPYKPSVWQIPQMMLSQGTQKGEKGKLVEEIAVNLPDIHHFHDLWIRAMKMFGSVRENRADEEKYSFMKNQFHYIMPGGFKPGDVEAIWPPNQHWYDAKILSTDDDGQEKSG</sequence>
<reference evidence="2" key="1">
    <citation type="submission" date="2012-12" db="EMBL/GenBank/DDBJ databases">
        <authorList>
            <person name="Hellsten U."/>
            <person name="Grimwood J."/>
            <person name="Chapman J.A."/>
            <person name="Shapiro H."/>
            <person name="Aerts A."/>
            <person name="Otillar R.P."/>
            <person name="Terry A.Y."/>
            <person name="Boore J.L."/>
            <person name="Simakov O."/>
            <person name="Marletaz F."/>
            <person name="Cho S.-J."/>
            <person name="Edsinger-Gonzales E."/>
            <person name="Havlak P."/>
            <person name="Kuo D.-H."/>
            <person name="Larsson T."/>
            <person name="Lv J."/>
            <person name="Arendt D."/>
            <person name="Savage R."/>
            <person name="Osoegawa K."/>
            <person name="de Jong P."/>
            <person name="Lindberg D.R."/>
            <person name="Seaver E.C."/>
            <person name="Weisblat D.A."/>
            <person name="Putnam N.H."/>
            <person name="Grigoriev I.V."/>
            <person name="Rokhsar D.S."/>
        </authorList>
    </citation>
    <scope>NUCLEOTIDE SEQUENCE</scope>
    <source>
        <strain evidence="2">I ESC-2004</strain>
    </source>
</reference>
<dbReference type="EMBL" id="AMQN01000162">
    <property type="status" value="NOT_ANNOTATED_CDS"/>
    <property type="molecule type" value="Genomic_DNA"/>
</dbReference>
<accession>X1ZYB0</accession>
<keyword evidence="2" id="KW-1185">Reference proteome</keyword>
<reference evidence="1" key="3">
    <citation type="submission" date="2015-06" db="UniProtKB">
        <authorList>
            <consortium name="EnsemblMetazoa"/>
        </authorList>
    </citation>
    <scope>IDENTIFICATION</scope>
</reference>
<evidence type="ECO:0000313" key="1">
    <source>
        <dbReference type="EnsemblMetazoa" id="CapteP198118"/>
    </source>
</evidence>